<evidence type="ECO:0000256" key="5">
    <source>
        <dbReference type="ARBA" id="ARBA00022989"/>
    </source>
</evidence>
<dbReference type="Gene3D" id="1.10.3720.10">
    <property type="entry name" value="MetI-like"/>
    <property type="match status" value="1"/>
</dbReference>
<proteinExistence type="inferred from homology"/>
<evidence type="ECO:0000313" key="10">
    <source>
        <dbReference type="Proteomes" id="UP000773614"/>
    </source>
</evidence>
<feature type="transmembrane region" description="Helical" evidence="7">
    <location>
        <begin position="222"/>
        <end position="242"/>
    </location>
</feature>
<dbReference type="GO" id="GO:0005886">
    <property type="term" value="C:plasma membrane"/>
    <property type="evidence" value="ECO:0007669"/>
    <property type="project" value="UniProtKB-SubCell"/>
</dbReference>
<comment type="caution">
    <text evidence="9">The sequence shown here is derived from an EMBL/GenBank/DDBJ whole genome shotgun (WGS) entry which is preliminary data.</text>
</comment>
<dbReference type="Pfam" id="PF00528">
    <property type="entry name" value="BPD_transp_1"/>
    <property type="match status" value="1"/>
</dbReference>
<keyword evidence="6 7" id="KW-0472">Membrane</keyword>
<name>A0A964WSS4_9HYPH</name>
<evidence type="ECO:0000256" key="4">
    <source>
        <dbReference type="ARBA" id="ARBA00022692"/>
    </source>
</evidence>
<keyword evidence="2 7" id="KW-0813">Transport</keyword>
<sequence length="257" mass="28992">MGSTIILSRIFWSVAPFLLLAALWQFASLWFPPFLFPSLVDVFRRVFQILVDLGQFVDVLATVGRILAGLFGAFVLGGLLAVLMNRSPGVDRFISPILTFFQGIPALSWVVFAIIWFHGIEFRIFFIMVMTTLPAFTFQMIGALQAMSKDLFEMVLSFRPTRLQMFRTMVLPAVLPEILTAWKVNLGNAARVVVVAELVGATGGVGYQLLQQQQLFDMAGALAWTFQLVFFVLITQQIITMIERYAFRYRAVSERSL</sequence>
<dbReference type="PANTHER" id="PTHR30151">
    <property type="entry name" value="ALKANE SULFONATE ABC TRANSPORTER-RELATED, MEMBRANE SUBUNIT"/>
    <property type="match status" value="1"/>
</dbReference>
<dbReference type="RefSeq" id="WP_161139624.1">
    <property type="nucleotide sequence ID" value="NZ_SPKJ01000012.1"/>
</dbReference>
<gene>
    <name evidence="9" type="ORF">E4O86_06040</name>
</gene>
<dbReference type="PROSITE" id="PS50928">
    <property type="entry name" value="ABC_TM1"/>
    <property type="match status" value="1"/>
</dbReference>
<accession>A0A964WSS4</accession>
<keyword evidence="10" id="KW-1185">Reference proteome</keyword>
<dbReference type="GO" id="GO:0055085">
    <property type="term" value="P:transmembrane transport"/>
    <property type="evidence" value="ECO:0007669"/>
    <property type="project" value="InterPro"/>
</dbReference>
<feature type="transmembrane region" description="Helical" evidence="7">
    <location>
        <begin position="190"/>
        <end position="210"/>
    </location>
</feature>
<reference evidence="9" key="1">
    <citation type="submission" date="2019-03" db="EMBL/GenBank/DDBJ databases">
        <title>Afifella sp. nov., isolated from activated sludge.</title>
        <authorList>
            <person name="Li Q."/>
            <person name="Liu Y."/>
        </authorList>
    </citation>
    <scope>NUCLEOTIDE SEQUENCE</scope>
    <source>
        <strain evidence="9">L72</strain>
    </source>
</reference>
<dbReference type="AlphaFoldDB" id="A0A964WSS4"/>
<feature type="transmembrane region" description="Helical" evidence="7">
    <location>
        <begin position="97"/>
        <end position="118"/>
    </location>
</feature>
<dbReference type="Proteomes" id="UP000773614">
    <property type="component" value="Unassembled WGS sequence"/>
</dbReference>
<dbReference type="CDD" id="cd06261">
    <property type="entry name" value="TM_PBP2"/>
    <property type="match status" value="1"/>
</dbReference>
<evidence type="ECO:0000256" key="3">
    <source>
        <dbReference type="ARBA" id="ARBA00022475"/>
    </source>
</evidence>
<feature type="transmembrane region" description="Helical" evidence="7">
    <location>
        <begin position="12"/>
        <end position="31"/>
    </location>
</feature>
<comment type="subcellular location">
    <subcellularLocation>
        <location evidence="1 7">Cell membrane</location>
        <topology evidence="1 7">Multi-pass membrane protein</topology>
    </subcellularLocation>
</comment>
<protein>
    <submittedName>
        <fullName evidence="9">ABC transporter permease subunit</fullName>
    </submittedName>
</protein>
<feature type="domain" description="ABC transmembrane type-1" evidence="8">
    <location>
        <begin position="59"/>
        <end position="239"/>
    </location>
</feature>
<feature type="transmembrane region" description="Helical" evidence="7">
    <location>
        <begin position="124"/>
        <end position="144"/>
    </location>
</feature>
<dbReference type="OrthoDB" id="8138334at2"/>
<evidence type="ECO:0000256" key="7">
    <source>
        <dbReference type="RuleBase" id="RU363032"/>
    </source>
</evidence>
<dbReference type="InterPro" id="IPR000515">
    <property type="entry name" value="MetI-like"/>
</dbReference>
<evidence type="ECO:0000256" key="2">
    <source>
        <dbReference type="ARBA" id="ARBA00022448"/>
    </source>
</evidence>
<evidence type="ECO:0000256" key="1">
    <source>
        <dbReference type="ARBA" id="ARBA00004651"/>
    </source>
</evidence>
<evidence type="ECO:0000256" key="6">
    <source>
        <dbReference type="ARBA" id="ARBA00023136"/>
    </source>
</evidence>
<organism evidence="9 10">
    <name type="scientific">Propylenella binzhouense</name>
    <dbReference type="NCBI Taxonomy" id="2555902"/>
    <lineage>
        <taxon>Bacteria</taxon>
        <taxon>Pseudomonadati</taxon>
        <taxon>Pseudomonadota</taxon>
        <taxon>Alphaproteobacteria</taxon>
        <taxon>Hyphomicrobiales</taxon>
        <taxon>Propylenellaceae</taxon>
        <taxon>Propylenella</taxon>
    </lineage>
</organism>
<dbReference type="InterPro" id="IPR035906">
    <property type="entry name" value="MetI-like_sf"/>
</dbReference>
<feature type="transmembrane region" description="Helical" evidence="7">
    <location>
        <begin position="66"/>
        <end position="85"/>
    </location>
</feature>
<keyword evidence="5 7" id="KW-1133">Transmembrane helix</keyword>
<evidence type="ECO:0000259" key="8">
    <source>
        <dbReference type="PROSITE" id="PS50928"/>
    </source>
</evidence>
<dbReference type="EMBL" id="SPKJ01000012">
    <property type="protein sequence ID" value="MYZ47272.1"/>
    <property type="molecule type" value="Genomic_DNA"/>
</dbReference>
<keyword evidence="3" id="KW-1003">Cell membrane</keyword>
<keyword evidence="4 7" id="KW-0812">Transmembrane</keyword>
<evidence type="ECO:0000313" key="9">
    <source>
        <dbReference type="EMBL" id="MYZ47272.1"/>
    </source>
</evidence>
<dbReference type="SUPFAM" id="SSF161098">
    <property type="entry name" value="MetI-like"/>
    <property type="match status" value="1"/>
</dbReference>
<dbReference type="PANTHER" id="PTHR30151:SF0">
    <property type="entry name" value="ABC TRANSPORTER PERMEASE PROTEIN MJ0413-RELATED"/>
    <property type="match status" value="1"/>
</dbReference>
<comment type="similarity">
    <text evidence="7">Belongs to the binding-protein-dependent transport system permease family.</text>
</comment>